<organism evidence="1 2">
    <name type="scientific">Ligilactobacillus murinus</name>
    <dbReference type="NCBI Taxonomy" id="1622"/>
    <lineage>
        <taxon>Bacteria</taxon>
        <taxon>Bacillati</taxon>
        <taxon>Bacillota</taxon>
        <taxon>Bacilli</taxon>
        <taxon>Lactobacillales</taxon>
        <taxon>Lactobacillaceae</taxon>
        <taxon>Ligilactobacillus</taxon>
    </lineage>
</organism>
<dbReference type="EMBL" id="CP040852">
    <property type="protein sequence ID" value="QIA90606.1"/>
    <property type="molecule type" value="Genomic_DNA"/>
</dbReference>
<gene>
    <name evidence="1" type="ORF">FEE40_10795</name>
</gene>
<protein>
    <submittedName>
        <fullName evidence="1">Uncharacterized protein</fullName>
    </submittedName>
</protein>
<dbReference type="RefSeq" id="WP_135997743.1">
    <property type="nucleotide sequence ID" value="NZ_CP040852.1"/>
</dbReference>
<reference evidence="1 2" key="1">
    <citation type="journal article" date="2019" name="Nat. Med.">
        <title>Preventing dysbiosis of the neonatal mouse intestinal microbiome protects against late-onset sepsis.</title>
        <authorList>
            <person name="Singer J.R."/>
            <person name="Blosser E.G."/>
            <person name="Zindl C.L."/>
            <person name="Silberger D.J."/>
            <person name="Conlan S."/>
            <person name="Laufer V.A."/>
            <person name="DiToro D."/>
            <person name="Deming C."/>
            <person name="Kumar R."/>
            <person name="Morrow C.D."/>
            <person name="Segre J.A."/>
            <person name="Gray M.J."/>
            <person name="Randolph D.A."/>
            <person name="Weaver C.T."/>
        </authorList>
    </citation>
    <scope>NUCLEOTIDE SEQUENCE [LARGE SCALE GENOMIC DNA]</scope>
    <source>
        <strain evidence="1 2">V10</strain>
    </source>
</reference>
<dbReference type="AlphaFoldDB" id="A0A4S2EE01"/>
<name>A0A4S2EE01_9LACO</name>
<evidence type="ECO:0000313" key="2">
    <source>
        <dbReference type="Proteomes" id="UP000463931"/>
    </source>
</evidence>
<evidence type="ECO:0000313" key="1">
    <source>
        <dbReference type="EMBL" id="QIA90606.1"/>
    </source>
</evidence>
<proteinExistence type="predicted"/>
<sequence>MKIIRYLKGLRKKLRQQVILRKFLVFMLLFGSWATLVICGLTSDRRQVYSEKLMATEQSFDNGTGTIDLKSQVYSEESKTLLLNFETKNQSGAAIDPSNLSWVFYSKNPDVHATMEVIPIIDNKITVVVKNLPKNFDALAFQVTNSGVNADDISINIETSSSSNSDKISKKKSADDEGNEIQFIVTTKGDQLKYKKLDTLTRQELTSSEIQKEIKFQEGQKAKLKKAIKNIRKLIEEDNSKIRELQKEETYLTTDQKEDNLAKIGQLNSEIESYKKNIEQAQKNIQKVEERIKMLEKKDAAIKSGKFKFSDPIQVKHNN</sequence>
<dbReference type="Proteomes" id="UP000463931">
    <property type="component" value="Chromosome"/>
</dbReference>
<accession>A0A4S2EE01</accession>